<dbReference type="GeneID" id="7844428"/>
<gene>
    <name evidence="2" type="ORF">TTHERM_00974270</name>
</gene>
<dbReference type="PDB" id="8G2Z">
    <property type="method" value="EM"/>
    <property type="resolution" value="4.10 A"/>
    <property type="chains" value="5E/5F/5G/5H=1-247"/>
</dbReference>
<dbReference type="Proteomes" id="UP000009168">
    <property type="component" value="Unassembled WGS sequence"/>
</dbReference>
<dbReference type="HOGENOM" id="CLU_1126449_0_0_1"/>
<feature type="compositionally biased region" description="Basic and acidic residues" evidence="1">
    <location>
        <begin position="228"/>
        <end position="238"/>
    </location>
</feature>
<dbReference type="OrthoDB" id="532484at2759"/>
<evidence type="ECO:0007829" key="4">
    <source>
        <dbReference type="PDB" id="8G2Z"/>
    </source>
</evidence>
<evidence type="ECO:0007829" key="6">
    <source>
        <dbReference type="PDB" id="8SF7"/>
    </source>
</evidence>
<dbReference type="Pfam" id="PF14825">
    <property type="entry name" value="CFAP77"/>
    <property type="match status" value="1"/>
</dbReference>
<dbReference type="eggNOG" id="ENOG502S8J8">
    <property type="taxonomic scope" value="Eukaryota"/>
</dbReference>
<evidence type="ECO:0000313" key="3">
    <source>
        <dbReference type="Proteomes" id="UP000009168"/>
    </source>
</evidence>
<keyword evidence="3" id="KW-1185">Reference proteome</keyword>
<dbReference type="EMDB" id="EMD-40436"/>
<dbReference type="InterPro" id="IPR029147">
    <property type="entry name" value="CFAP77"/>
</dbReference>
<dbReference type="InParanoid" id="Q22WR6"/>
<feature type="region of interest" description="Disordered" evidence="1">
    <location>
        <begin position="218"/>
        <end position="247"/>
    </location>
</feature>
<evidence type="ECO:0000313" key="2">
    <source>
        <dbReference type="EMBL" id="EAR89726.2"/>
    </source>
</evidence>
<dbReference type="EMDB" id="EMD-29692"/>
<sequence>MSRTSTGFYPWNNRTQNTLLLKDDVGRSKPSAYSLPPVDYTYGRPLERDEEGAKEVSMTWKYHAETRPKEPDRDFAKLNKMSLTQGLHKSNQFSDYRKRVDARMKVVKGRNALPLYIPEEEFRYGLPNRPSTPIKLVLGNCYGLEFQQRIEQDYMYRSQQDSFKPRLLPKGNKASDLSYTYTKQKLSQIQQNNNKELFKLTKFKKVQPRTNTYLHKNVTDVGKTSEIPNHEEHQHYDANEVPNQAVE</sequence>
<proteinExistence type="evidence at protein level"/>
<dbReference type="PANTHER" id="PTHR28617">
    <property type="entry name" value="CILIA- AND FLAGELLA-ASSOCIATED PROTEIN 77"/>
    <property type="match status" value="1"/>
</dbReference>
<dbReference type="PDB" id="8G3D">
    <property type="method" value="EM"/>
    <property type="resolution" value="3.70 A"/>
    <property type="chains" value="5E/5F/5G/5H=1-247"/>
</dbReference>
<name>Q22WR6_TETTS</name>
<dbReference type="AlphaFoldDB" id="Q22WR6"/>
<evidence type="ECO:0007829" key="5">
    <source>
        <dbReference type="PDB" id="8G3D"/>
    </source>
</evidence>
<keyword evidence="4 5" id="KW-0002">3D-structure</keyword>
<dbReference type="EMDB" id="EMD-29685"/>
<reference evidence="3" key="1">
    <citation type="journal article" date="2006" name="PLoS Biol.">
        <title>Macronuclear genome sequence of the ciliate Tetrahymena thermophila, a model eukaryote.</title>
        <authorList>
            <person name="Eisen J.A."/>
            <person name="Coyne R.S."/>
            <person name="Wu M."/>
            <person name="Wu D."/>
            <person name="Thiagarajan M."/>
            <person name="Wortman J.R."/>
            <person name="Badger J.H."/>
            <person name="Ren Q."/>
            <person name="Amedeo P."/>
            <person name="Jones K.M."/>
            <person name="Tallon L.J."/>
            <person name="Delcher A.L."/>
            <person name="Salzberg S.L."/>
            <person name="Silva J.C."/>
            <person name="Haas B.J."/>
            <person name="Majoros W.H."/>
            <person name="Farzad M."/>
            <person name="Carlton J.M."/>
            <person name="Smith R.K. Jr."/>
            <person name="Garg J."/>
            <person name="Pearlman R.E."/>
            <person name="Karrer K.M."/>
            <person name="Sun L."/>
            <person name="Manning G."/>
            <person name="Elde N.C."/>
            <person name="Turkewitz A.P."/>
            <person name="Asai D.J."/>
            <person name="Wilkes D.E."/>
            <person name="Wang Y."/>
            <person name="Cai H."/>
            <person name="Collins K."/>
            <person name="Stewart B.A."/>
            <person name="Lee S.R."/>
            <person name="Wilamowska K."/>
            <person name="Weinberg Z."/>
            <person name="Ruzzo W.L."/>
            <person name="Wloga D."/>
            <person name="Gaertig J."/>
            <person name="Frankel J."/>
            <person name="Tsao C.-C."/>
            <person name="Gorovsky M.A."/>
            <person name="Keeling P.J."/>
            <person name="Waller R.F."/>
            <person name="Patron N.J."/>
            <person name="Cherry J.M."/>
            <person name="Stover N.A."/>
            <person name="Krieger C.J."/>
            <person name="del Toro C."/>
            <person name="Ryder H.F."/>
            <person name="Williamson S.C."/>
            <person name="Barbeau R.A."/>
            <person name="Hamilton E.P."/>
            <person name="Orias E."/>
        </authorList>
    </citation>
    <scope>NUCLEOTIDE SEQUENCE [LARGE SCALE GENOMIC DNA]</scope>
    <source>
        <strain evidence="3">SB210</strain>
    </source>
</reference>
<dbReference type="RefSeq" id="XP_001009971.2">
    <property type="nucleotide sequence ID" value="XM_001009971.3"/>
</dbReference>
<reference evidence="4 5" key="2">
    <citation type="journal article" date="2023" name="Nat. Commun.">
        <title>Native doublet microtubules from Tetrahymena thermophila reveal the importance of outer junction proteins.</title>
        <authorList>
            <person name="Kubo S."/>
            <person name="Black C.S."/>
            <person name="Joachimiak E."/>
            <person name="Yang S.K."/>
            <person name="Legal T."/>
            <person name="Peri K."/>
            <person name="Khalifa A.A.Z."/>
            <person name="Ghanaeian A."/>
            <person name="McCafferty C.L."/>
            <person name="Valente-Paterno M."/>
            <person name="De Bellis C."/>
            <person name="Huynh P.M."/>
            <person name="Fan Z."/>
            <person name="Marcotte E.M."/>
            <person name="Wloga D."/>
            <person name="Bui K.H."/>
        </authorList>
    </citation>
    <scope>STRUCTURE BY ELECTRON MICROSCOPY (3.70 ANGSTROMS)</scope>
</reference>
<evidence type="ECO:0000256" key="1">
    <source>
        <dbReference type="SAM" id="MobiDB-lite"/>
    </source>
</evidence>
<accession>Q22WR6</accession>
<dbReference type="PANTHER" id="PTHR28617:SF1">
    <property type="entry name" value="CILIA- AND FLAGELLA-ASSOCIATED PROTEIN 77"/>
    <property type="match status" value="1"/>
</dbReference>
<dbReference type="KEGG" id="tet:TTHERM_00974270"/>
<reference evidence="6" key="3">
    <citation type="journal article" date="2024" name="Elife">
        <title>Effect of alpha-tubulin acetylation on the doublet microtubule structure.</title>
        <authorList>
            <person name="Yang S.K."/>
            <person name="Kubo S."/>
            <person name="Black C.S."/>
            <person name="Peri K."/>
            <person name="Dai D."/>
            <person name="Legal T."/>
            <person name="Valente-Paterno M."/>
            <person name="Gaertig J."/>
            <person name="Bui K.H."/>
        </authorList>
    </citation>
    <scope>STRUCTURE BY ELECTRON MICROSCOPY (4.10 ANGSTROMS)</scope>
</reference>
<dbReference type="EMBL" id="GG662813">
    <property type="protein sequence ID" value="EAR89726.2"/>
    <property type="molecule type" value="Genomic_DNA"/>
</dbReference>
<dbReference type="PDB" id="8SF7">
    <property type="method" value="EM"/>
    <property type="resolution" value="4.10 A"/>
    <property type="chains" value="5E/5F/5G/5H=1-247"/>
</dbReference>
<organism evidence="2 3">
    <name type="scientific">Tetrahymena thermophila (strain SB210)</name>
    <dbReference type="NCBI Taxonomy" id="312017"/>
    <lineage>
        <taxon>Eukaryota</taxon>
        <taxon>Sar</taxon>
        <taxon>Alveolata</taxon>
        <taxon>Ciliophora</taxon>
        <taxon>Intramacronucleata</taxon>
        <taxon>Oligohymenophorea</taxon>
        <taxon>Hymenostomatida</taxon>
        <taxon>Tetrahymenina</taxon>
        <taxon>Tetrahymenidae</taxon>
        <taxon>Tetrahymena</taxon>
    </lineage>
</organism>
<dbReference type="OMA" id="HYYKREF"/>
<protein>
    <submittedName>
        <fullName evidence="2">Uncharacterized protein</fullName>
    </submittedName>
</protein>